<evidence type="ECO:0000313" key="7">
    <source>
        <dbReference type="EMBL" id="GAA3724987.1"/>
    </source>
</evidence>
<gene>
    <name evidence="7" type="primary">cbiQ_1</name>
    <name evidence="7" type="ORF">GCM10022402_01990</name>
</gene>
<organism evidence="7 8">
    <name type="scientific">Salinactinospora qingdaonensis</name>
    <dbReference type="NCBI Taxonomy" id="702744"/>
    <lineage>
        <taxon>Bacteria</taxon>
        <taxon>Bacillati</taxon>
        <taxon>Actinomycetota</taxon>
        <taxon>Actinomycetes</taxon>
        <taxon>Streptosporangiales</taxon>
        <taxon>Nocardiopsidaceae</taxon>
        <taxon>Salinactinospora</taxon>
    </lineage>
</organism>
<name>A0ABP7EW89_9ACTN</name>
<comment type="caution">
    <text evidence="7">The sequence shown here is derived from an EMBL/GenBank/DDBJ whole genome shotgun (WGS) entry which is preliminary data.</text>
</comment>
<evidence type="ECO:0000256" key="1">
    <source>
        <dbReference type="ARBA" id="ARBA00004651"/>
    </source>
</evidence>
<dbReference type="RefSeq" id="WP_344966321.1">
    <property type="nucleotide sequence ID" value="NZ_BAABDD010000001.1"/>
</dbReference>
<proteinExistence type="predicted"/>
<evidence type="ECO:0000256" key="2">
    <source>
        <dbReference type="ARBA" id="ARBA00022475"/>
    </source>
</evidence>
<dbReference type="NCBIfam" id="TIGR02454">
    <property type="entry name" value="ECF_T_CbiQ"/>
    <property type="match status" value="1"/>
</dbReference>
<feature type="transmembrane region" description="Helical" evidence="6">
    <location>
        <begin position="18"/>
        <end position="35"/>
    </location>
</feature>
<dbReference type="PANTHER" id="PTHR43723">
    <property type="entry name" value="COBALT TRANSPORT PROTEIN CBIQ"/>
    <property type="match status" value="1"/>
</dbReference>
<dbReference type="InterPro" id="IPR052770">
    <property type="entry name" value="Cobalt_transport_CbiQ"/>
</dbReference>
<feature type="transmembrane region" description="Helical" evidence="6">
    <location>
        <begin position="41"/>
        <end position="59"/>
    </location>
</feature>
<evidence type="ECO:0000256" key="3">
    <source>
        <dbReference type="ARBA" id="ARBA00022692"/>
    </source>
</evidence>
<dbReference type="CDD" id="cd16914">
    <property type="entry name" value="EcfT"/>
    <property type="match status" value="1"/>
</dbReference>
<dbReference type="InterPro" id="IPR003339">
    <property type="entry name" value="ABC/ECF_trnsptr_transmembrane"/>
</dbReference>
<keyword evidence="4 6" id="KW-1133">Transmembrane helix</keyword>
<feature type="transmembrane region" description="Helical" evidence="6">
    <location>
        <begin position="224"/>
        <end position="244"/>
    </location>
</feature>
<evidence type="ECO:0000256" key="4">
    <source>
        <dbReference type="ARBA" id="ARBA00022989"/>
    </source>
</evidence>
<dbReference type="Pfam" id="PF02361">
    <property type="entry name" value="CbiQ"/>
    <property type="match status" value="1"/>
</dbReference>
<keyword evidence="8" id="KW-1185">Reference proteome</keyword>
<keyword evidence="2" id="KW-1003">Cell membrane</keyword>
<keyword evidence="3 6" id="KW-0812">Transmembrane</keyword>
<reference evidence="8" key="1">
    <citation type="journal article" date="2019" name="Int. J. Syst. Evol. Microbiol.">
        <title>The Global Catalogue of Microorganisms (GCM) 10K type strain sequencing project: providing services to taxonomists for standard genome sequencing and annotation.</title>
        <authorList>
            <consortium name="The Broad Institute Genomics Platform"/>
            <consortium name="The Broad Institute Genome Sequencing Center for Infectious Disease"/>
            <person name="Wu L."/>
            <person name="Ma J."/>
        </authorList>
    </citation>
    <scope>NUCLEOTIDE SEQUENCE [LARGE SCALE GENOMIC DNA]</scope>
    <source>
        <strain evidence="8">JCM 17137</strain>
    </source>
</reference>
<dbReference type="PANTHER" id="PTHR43723:SF1">
    <property type="entry name" value="COBALT TRANSPORT PROTEIN CBIQ"/>
    <property type="match status" value="1"/>
</dbReference>
<keyword evidence="5 6" id="KW-0472">Membrane</keyword>
<evidence type="ECO:0000256" key="5">
    <source>
        <dbReference type="ARBA" id="ARBA00023136"/>
    </source>
</evidence>
<dbReference type="Proteomes" id="UP001500908">
    <property type="component" value="Unassembled WGS sequence"/>
</dbReference>
<evidence type="ECO:0000313" key="8">
    <source>
        <dbReference type="Proteomes" id="UP001500908"/>
    </source>
</evidence>
<dbReference type="EMBL" id="BAABDD010000001">
    <property type="protein sequence ID" value="GAA3724987.1"/>
    <property type="molecule type" value="Genomic_DNA"/>
</dbReference>
<dbReference type="InterPro" id="IPR012809">
    <property type="entry name" value="ECF_CbiQ"/>
</dbReference>
<sequence length="248" mass="26212">MLRIDAAAYRSPWRRLHPAVKATFCGGLAVCALALPPWPGAAITALVVLVAAFGPARVAPRTFARSARAPLLFILTGAATLLVSVGGPEGLVAWAPGGWQRAAEISGRAAAALSCQLLFAFTTPLAEVLPRLVRLGLPPALVEVTSLIYRMLFVILDTAHRVHTAQAGRLGHETWRSWIRSVGSLGAAIFVRSFDRARRMQQGLAGRGYTGDLTVLVDATPLRAASVAVAALPPLLVAAIALTWRMMG</sequence>
<accession>A0ABP7EW89</accession>
<feature type="transmembrane region" description="Helical" evidence="6">
    <location>
        <begin position="71"/>
        <end position="94"/>
    </location>
</feature>
<protein>
    <submittedName>
        <fullName evidence="7">Cobalt ECF transporter T component CbiQ</fullName>
    </submittedName>
</protein>
<comment type="subcellular location">
    <subcellularLocation>
        <location evidence="1">Cell membrane</location>
        <topology evidence="1">Multi-pass membrane protein</topology>
    </subcellularLocation>
</comment>
<evidence type="ECO:0000256" key="6">
    <source>
        <dbReference type="SAM" id="Phobius"/>
    </source>
</evidence>